<protein>
    <submittedName>
        <fullName evidence="3">Testis-specific serine/threonine-protein kinase 3-like isoform X1</fullName>
    </submittedName>
</protein>
<dbReference type="EMBL" id="NCKV01000164">
    <property type="protein sequence ID" value="RWS31435.1"/>
    <property type="molecule type" value="Genomic_DNA"/>
</dbReference>
<dbReference type="VEuPathDB" id="VectorBase:LDEU000605"/>
<dbReference type="GO" id="GO:0005737">
    <property type="term" value="C:cytoplasm"/>
    <property type="evidence" value="ECO:0007669"/>
    <property type="project" value="TreeGrafter"/>
</dbReference>
<dbReference type="Pfam" id="PF00069">
    <property type="entry name" value="Pkinase"/>
    <property type="match status" value="1"/>
</dbReference>
<sequence length="329" mass="37239">MTDKKDNEPPCSNETIEQFKQRGFFIGPQINYGSFSKVYRGKMKDLQSKKETDIAVKVIDLDKTSLDYRNKFLPRELFTIRKIRHPSVVAVHDIFSVENKVFIFMDICDGGDILDYLKDHSAIPEAKAKKWFKQIAEGLRHIHLQGIAHRDLKSENVLIDKQGNAKITDFGFARICYDPKTGKRLLSETYCGSAAYVAPEVLKGTPYNPMIADIWGLGCVLYVMVNNALPFDDSDMPKMVERQQSKKWSFSHRVEKNLSPELKDLITKMLEPNLAKRLTMRTVLSHPWLTDTKLTDTKSDTRSEKKGPPGSTASSDKKATAASSTGSKK</sequence>
<feature type="compositionally biased region" description="Basic and acidic residues" evidence="1">
    <location>
        <begin position="293"/>
        <end position="307"/>
    </location>
</feature>
<dbReference type="STRING" id="299467.A0A443SV85"/>
<dbReference type="GO" id="GO:0006914">
    <property type="term" value="P:autophagy"/>
    <property type="evidence" value="ECO:0007669"/>
    <property type="project" value="UniProtKB-ARBA"/>
</dbReference>
<evidence type="ECO:0000313" key="4">
    <source>
        <dbReference type="Proteomes" id="UP000288716"/>
    </source>
</evidence>
<dbReference type="InterPro" id="IPR008271">
    <property type="entry name" value="Ser/Thr_kinase_AS"/>
</dbReference>
<keyword evidence="3" id="KW-0418">Kinase</keyword>
<dbReference type="SMART" id="SM00220">
    <property type="entry name" value="S_TKc"/>
    <property type="match status" value="1"/>
</dbReference>
<keyword evidence="3" id="KW-0808">Transferase</keyword>
<dbReference type="AlphaFoldDB" id="A0A443SV85"/>
<proteinExistence type="predicted"/>
<dbReference type="Proteomes" id="UP000288716">
    <property type="component" value="Unassembled WGS sequence"/>
</dbReference>
<dbReference type="PANTHER" id="PTHR24348:SF68">
    <property type="entry name" value="SERINE_THREONINE-PROTEIN KINASE ATG1C"/>
    <property type="match status" value="1"/>
</dbReference>
<gene>
    <name evidence="3" type="ORF">B4U80_01713</name>
</gene>
<evidence type="ECO:0000256" key="1">
    <source>
        <dbReference type="SAM" id="MobiDB-lite"/>
    </source>
</evidence>
<dbReference type="PANTHER" id="PTHR24348">
    <property type="entry name" value="SERINE/THREONINE-PROTEIN KINASE UNC-51-RELATED"/>
    <property type="match status" value="1"/>
</dbReference>
<dbReference type="PROSITE" id="PS00108">
    <property type="entry name" value="PROTEIN_KINASE_ST"/>
    <property type="match status" value="1"/>
</dbReference>
<dbReference type="OrthoDB" id="504170at2759"/>
<organism evidence="3 4">
    <name type="scientific">Leptotrombidium deliense</name>
    <dbReference type="NCBI Taxonomy" id="299467"/>
    <lineage>
        <taxon>Eukaryota</taxon>
        <taxon>Metazoa</taxon>
        <taxon>Ecdysozoa</taxon>
        <taxon>Arthropoda</taxon>
        <taxon>Chelicerata</taxon>
        <taxon>Arachnida</taxon>
        <taxon>Acari</taxon>
        <taxon>Acariformes</taxon>
        <taxon>Trombidiformes</taxon>
        <taxon>Prostigmata</taxon>
        <taxon>Anystina</taxon>
        <taxon>Parasitengona</taxon>
        <taxon>Trombiculoidea</taxon>
        <taxon>Trombiculidae</taxon>
        <taxon>Leptotrombidium</taxon>
    </lineage>
</organism>
<dbReference type="InterPro" id="IPR000719">
    <property type="entry name" value="Prot_kinase_dom"/>
</dbReference>
<dbReference type="GO" id="GO:0005524">
    <property type="term" value="F:ATP binding"/>
    <property type="evidence" value="ECO:0007669"/>
    <property type="project" value="InterPro"/>
</dbReference>
<feature type="compositionally biased region" description="Low complexity" evidence="1">
    <location>
        <begin position="310"/>
        <end position="329"/>
    </location>
</feature>
<dbReference type="PROSITE" id="PS50011">
    <property type="entry name" value="PROTEIN_KINASE_DOM"/>
    <property type="match status" value="1"/>
</dbReference>
<comment type="caution">
    <text evidence="3">The sequence shown here is derived from an EMBL/GenBank/DDBJ whole genome shotgun (WGS) entry which is preliminary data.</text>
</comment>
<evidence type="ECO:0000313" key="3">
    <source>
        <dbReference type="EMBL" id="RWS31435.1"/>
    </source>
</evidence>
<dbReference type="SUPFAM" id="SSF56112">
    <property type="entry name" value="Protein kinase-like (PK-like)"/>
    <property type="match status" value="1"/>
</dbReference>
<name>A0A443SV85_9ACAR</name>
<dbReference type="GO" id="GO:0010506">
    <property type="term" value="P:regulation of autophagy"/>
    <property type="evidence" value="ECO:0007669"/>
    <property type="project" value="InterPro"/>
</dbReference>
<dbReference type="InterPro" id="IPR011009">
    <property type="entry name" value="Kinase-like_dom_sf"/>
</dbReference>
<dbReference type="GO" id="GO:0004674">
    <property type="term" value="F:protein serine/threonine kinase activity"/>
    <property type="evidence" value="ECO:0007669"/>
    <property type="project" value="InterPro"/>
</dbReference>
<keyword evidence="4" id="KW-1185">Reference proteome</keyword>
<dbReference type="FunFam" id="1.10.510.10:FF:000658">
    <property type="entry name" value="Protein CBG12184"/>
    <property type="match status" value="1"/>
</dbReference>
<reference evidence="3 4" key="1">
    <citation type="journal article" date="2018" name="Gigascience">
        <title>Genomes of trombidid mites reveal novel predicted allergens and laterally-transferred genes associated with secondary metabolism.</title>
        <authorList>
            <person name="Dong X."/>
            <person name="Chaisiri K."/>
            <person name="Xia D."/>
            <person name="Armstrong S.D."/>
            <person name="Fang Y."/>
            <person name="Donnelly M.J."/>
            <person name="Kadowaki T."/>
            <person name="McGarry J.W."/>
            <person name="Darby A.C."/>
            <person name="Makepeace B.L."/>
        </authorList>
    </citation>
    <scope>NUCLEOTIDE SEQUENCE [LARGE SCALE GENOMIC DNA]</scope>
    <source>
        <strain evidence="3">UoL-UT</strain>
    </source>
</reference>
<feature type="region of interest" description="Disordered" evidence="1">
    <location>
        <begin position="291"/>
        <end position="329"/>
    </location>
</feature>
<accession>A0A443SV85</accession>
<evidence type="ECO:0000259" key="2">
    <source>
        <dbReference type="PROSITE" id="PS50011"/>
    </source>
</evidence>
<dbReference type="InterPro" id="IPR045269">
    <property type="entry name" value="Atg1-like"/>
</dbReference>
<feature type="domain" description="Protein kinase" evidence="2">
    <location>
        <begin position="24"/>
        <end position="289"/>
    </location>
</feature>
<dbReference type="Gene3D" id="1.10.510.10">
    <property type="entry name" value="Transferase(Phosphotransferase) domain 1"/>
    <property type="match status" value="1"/>
</dbReference>